<sequence length="765" mass="83242">MDVTRRIARAVLLSLVAAVLTVVVLPTAAAARPASARPGTLHLQTVPPLSGVVVKVDGRVATSDAKGRIRVDVRNFVDLKKRVAVPETRISPDRKVVFDRFRGDVDAGVRGKVVELGLRTARLVSWSFIDRFGNTVPADRVTAMRLRSNTGEIHDLSGAELARPRWVAESRTQQGPQGLASKQLYYVVDSAMVDGTSVVNRAGQRFLPWDQQAWVVQLLFFRVSFTATDMFFTQRAGDGIELTRADGGVQRLPFGRDGTALVPDLPRGTYTITVFGGGVSFGRPVSISKDQEVTLTVISAADLTLVTVAVLVVAVGLILLGRPHLLGRLRRAGSALTARYRAWRHSRPQHRRRLRTKPAAVRRQHVQAADDRRSAPARSGAALLLLLAALAVTLLPPGTAHAEAGHLRDTPQPSAAPVPVLAYYYIWFNPTSWNRAKIDYPLLGRYSSDDTEIMRRHVRMAKTAGINGFLVSWKHTPQLDERLAKLVEVAREEKFRLGIVYQGLDFARTPLAFDTVRTDLSFFATRYATDPVFDIFGRPLVVWTGSDRFTAAQIKETVGGVRGKLLVLGNAKSIGDVESNQAALDGQAYYWSSVDPVTGTTGRKLAEMARAVHQRGGLWIAPVTPGFDARLVGGKREVPRREGDTLRASFAAARLSQPDAIGVISWNEFSENTHIEPSERFGAADINVLADLLGVGVDVDVPVDSSEPGDGGHWGLSAWGALLVAGAAVVLLPLGVAFQRRRSTPAGTPRNRPNRTGTEDLFADL</sequence>
<keyword evidence="3" id="KW-0378">Hydrolase</keyword>
<gene>
    <name evidence="10" type="ORF">GCM10023176_41970</name>
</gene>
<feature type="transmembrane region" description="Helical" evidence="9">
    <location>
        <begin position="714"/>
        <end position="738"/>
    </location>
</feature>
<proteinExistence type="predicted"/>
<feature type="region of interest" description="Disordered" evidence="8">
    <location>
        <begin position="742"/>
        <end position="765"/>
    </location>
</feature>
<name>A0ABP8SS52_9ACTN</name>
<evidence type="ECO:0000256" key="1">
    <source>
        <dbReference type="ARBA" id="ARBA00004323"/>
    </source>
</evidence>
<dbReference type="Pfam" id="PF16317">
    <property type="entry name" value="Glyco_hydro_99"/>
    <property type="match status" value="1"/>
</dbReference>
<evidence type="ECO:0008006" key="12">
    <source>
        <dbReference type="Google" id="ProtNLM"/>
    </source>
</evidence>
<keyword evidence="7 9" id="KW-0472">Membrane</keyword>
<evidence type="ECO:0000256" key="4">
    <source>
        <dbReference type="ARBA" id="ARBA00022968"/>
    </source>
</evidence>
<dbReference type="Proteomes" id="UP001500307">
    <property type="component" value="Unassembled WGS sequence"/>
</dbReference>
<evidence type="ECO:0000313" key="11">
    <source>
        <dbReference type="Proteomes" id="UP001500307"/>
    </source>
</evidence>
<protein>
    <recommendedName>
        <fullName evidence="12">Glycosyl hydrolase family 99</fullName>
    </recommendedName>
</protein>
<evidence type="ECO:0000256" key="6">
    <source>
        <dbReference type="ARBA" id="ARBA00023034"/>
    </source>
</evidence>
<dbReference type="PANTHER" id="PTHR13572">
    <property type="entry name" value="ENDO-ALPHA-1,2-MANNOSIDASE"/>
    <property type="match status" value="1"/>
</dbReference>
<evidence type="ECO:0000256" key="9">
    <source>
        <dbReference type="SAM" id="Phobius"/>
    </source>
</evidence>
<evidence type="ECO:0000256" key="2">
    <source>
        <dbReference type="ARBA" id="ARBA00022692"/>
    </source>
</evidence>
<keyword evidence="6" id="KW-0333">Golgi apparatus</keyword>
<feature type="transmembrane region" description="Helical" evidence="9">
    <location>
        <begin position="293"/>
        <end position="321"/>
    </location>
</feature>
<keyword evidence="11" id="KW-1185">Reference proteome</keyword>
<feature type="region of interest" description="Disordered" evidence="8">
    <location>
        <begin position="347"/>
        <end position="374"/>
    </location>
</feature>
<reference evidence="11" key="1">
    <citation type="journal article" date="2019" name="Int. J. Syst. Evol. Microbiol.">
        <title>The Global Catalogue of Microorganisms (GCM) 10K type strain sequencing project: providing services to taxonomists for standard genome sequencing and annotation.</title>
        <authorList>
            <consortium name="The Broad Institute Genomics Platform"/>
            <consortium name="The Broad Institute Genome Sequencing Center for Infectious Disease"/>
            <person name="Wu L."/>
            <person name="Ma J."/>
        </authorList>
    </citation>
    <scope>NUCLEOTIDE SEQUENCE [LARGE SCALE GENOMIC DNA]</scope>
    <source>
        <strain evidence="11">JCM 3175</strain>
    </source>
</reference>
<comment type="caution">
    <text evidence="10">The sequence shown here is derived from an EMBL/GenBank/DDBJ whole genome shotgun (WGS) entry which is preliminary data.</text>
</comment>
<feature type="transmembrane region" description="Helical" evidence="9">
    <location>
        <begin position="381"/>
        <end position="398"/>
    </location>
</feature>
<comment type="subcellular location">
    <subcellularLocation>
        <location evidence="1">Golgi apparatus membrane</location>
        <topology evidence="1">Single-pass type II membrane protein</topology>
    </subcellularLocation>
</comment>
<dbReference type="Gene3D" id="3.20.20.80">
    <property type="entry name" value="Glycosidases"/>
    <property type="match status" value="1"/>
</dbReference>
<feature type="compositionally biased region" description="Basic residues" evidence="8">
    <location>
        <begin position="347"/>
        <end position="365"/>
    </location>
</feature>
<evidence type="ECO:0000256" key="8">
    <source>
        <dbReference type="SAM" id="MobiDB-lite"/>
    </source>
</evidence>
<dbReference type="InterPro" id="IPR026071">
    <property type="entry name" value="Glyco_Hydrolase_99"/>
</dbReference>
<organism evidence="10 11">
    <name type="scientific">Micromonospora coerulea</name>
    <dbReference type="NCBI Taxonomy" id="47856"/>
    <lineage>
        <taxon>Bacteria</taxon>
        <taxon>Bacillati</taxon>
        <taxon>Actinomycetota</taxon>
        <taxon>Actinomycetes</taxon>
        <taxon>Micromonosporales</taxon>
        <taxon>Micromonosporaceae</taxon>
        <taxon>Micromonospora</taxon>
    </lineage>
</organism>
<evidence type="ECO:0000256" key="7">
    <source>
        <dbReference type="ARBA" id="ARBA00023136"/>
    </source>
</evidence>
<dbReference type="RefSeq" id="WP_346122031.1">
    <property type="nucleotide sequence ID" value="NZ_BAABGU010000024.1"/>
</dbReference>
<dbReference type="EMBL" id="BAABGU010000024">
    <property type="protein sequence ID" value="GAA4574607.1"/>
    <property type="molecule type" value="Genomic_DNA"/>
</dbReference>
<keyword evidence="2 9" id="KW-0812">Transmembrane</keyword>
<evidence type="ECO:0000313" key="10">
    <source>
        <dbReference type="EMBL" id="GAA4574607.1"/>
    </source>
</evidence>
<dbReference type="PANTHER" id="PTHR13572:SF4">
    <property type="entry name" value="RE57134P"/>
    <property type="match status" value="1"/>
</dbReference>
<keyword evidence="5 9" id="KW-1133">Transmembrane helix</keyword>
<evidence type="ECO:0000256" key="3">
    <source>
        <dbReference type="ARBA" id="ARBA00022801"/>
    </source>
</evidence>
<keyword evidence="4" id="KW-0735">Signal-anchor</keyword>
<evidence type="ECO:0000256" key="5">
    <source>
        <dbReference type="ARBA" id="ARBA00022989"/>
    </source>
</evidence>
<accession>A0ABP8SS52</accession>